<dbReference type="PROSITE" id="PS50883">
    <property type="entry name" value="EAL"/>
    <property type="match status" value="1"/>
</dbReference>
<evidence type="ECO:0008006" key="5">
    <source>
        <dbReference type="Google" id="ProtNLM"/>
    </source>
</evidence>
<organism evidence="3 4">
    <name type="scientific">Sandarakinorhabdus cyanobacteriorum</name>
    <dbReference type="NCBI Taxonomy" id="1981098"/>
    <lineage>
        <taxon>Bacteria</taxon>
        <taxon>Pseudomonadati</taxon>
        <taxon>Pseudomonadota</taxon>
        <taxon>Alphaproteobacteria</taxon>
        <taxon>Sphingomonadales</taxon>
        <taxon>Sphingosinicellaceae</taxon>
        <taxon>Sandarakinorhabdus</taxon>
    </lineage>
</organism>
<dbReference type="SUPFAM" id="SSF55073">
    <property type="entry name" value="Nucleotide cyclase"/>
    <property type="match status" value="1"/>
</dbReference>
<dbReference type="InterPro" id="IPR029787">
    <property type="entry name" value="Nucleotide_cyclase"/>
</dbReference>
<reference evidence="3 4" key="1">
    <citation type="submission" date="2017-07" db="EMBL/GenBank/DDBJ databases">
        <title>Sandarakinorhabdus cyanobacteriorum sp. nov., a novel bacterium isolated from cyanobacterial aggregates in a eutrophic lake.</title>
        <authorList>
            <person name="Cai H."/>
        </authorList>
    </citation>
    <scope>NUCLEOTIDE SEQUENCE [LARGE SCALE GENOMIC DNA]</scope>
    <source>
        <strain evidence="3 4">TH057</strain>
    </source>
</reference>
<dbReference type="CDD" id="cd01948">
    <property type="entry name" value="EAL"/>
    <property type="match status" value="1"/>
</dbReference>
<dbReference type="PANTHER" id="PTHR33121:SF70">
    <property type="entry name" value="SIGNALING PROTEIN YKOW"/>
    <property type="match status" value="1"/>
</dbReference>
<evidence type="ECO:0000259" key="2">
    <source>
        <dbReference type="PROSITE" id="PS50887"/>
    </source>
</evidence>
<dbReference type="SMART" id="SM00052">
    <property type="entry name" value="EAL"/>
    <property type="match status" value="1"/>
</dbReference>
<evidence type="ECO:0000259" key="1">
    <source>
        <dbReference type="PROSITE" id="PS50883"/>
    </source>
</evidence>
<dbReference type="SUPFAM" id="SSF52172">
    <property type="entry name" value="CheY-like"/>
    <property type="match status" value="1"/>
</dbReference>
<dbReference type="InterPro" id="IPR050706">
    <property type="entry name" value="Cyclic-di-GMP_PDE-like"/>
</dbReference>
<keyword evidence="4" id="KW-1185">Reference proteome</keyword>
<dbReference type="SMART" id="SM00267">
    <property type="entry name" value="GGDEF"/>
    <property type="match status" value="1"/>
</dbReference>
<name>A0A255Z8Q5_9SPHN</name>
<dbReference type="InterPro" id="IPR035919">
    <property type="entry name" value="EAL_sf"/>
</dbReference>
<dbReference type="InterPro" id="IPR001633">
    <property type="entry name" value="EAL_dom"/>
</dbReference>
<comment type="caution">
    <text evidence="3">The sequence shown here is derived from an EMBL/GenBank/DDBJ whole genome shotgun (WGS) entry which is preliminary data.</text>
</comment>
<feature type="domain" description="GGDEF" evidence="2">
    <location>
        <begin position="158"/>
        <end position="297"/>
    </location>
</feature>
<dbReference type="InterPro" id="IPR000160">
    <property type="entry name" value="GGDEF_dom"/>
</dbReference>
<proteinExistence type="predicted"/>
<protein>
    <recommendedName>
        <fullName evidence="5">EAL domain-containing protein</fullName>
    </recommendedName>
</protein>
<dbReference type="InterPro" id="IPR011006">
    <property type="entry name" value="CheY-like_superfamily"/>
</dbReference>
<gene>
    <name evidence="3" type="ORF">CHU93_00335</name>
</gene>
<accession>A0A255Z8Q5</accession>
<dbReference type="PANTHER" id="PTHR33121">
    <property type="entry name" value="CYCLIC DI-GMP PHOSPHODIESTERASE PDEF"/>
    <property type="match status" value="1"/>
</dbReference>
<dbReference type="PROSITE" id="PS50887">
    <property type="entry name" value="GGDEF"/>
    <property type="match status" value="1"/>
</dbReference>
<dbReference type="Pfam" id="PF00990">
    <property type="entry name" value="GGDEF"/>
    <property type="match status" value="1"/>
</dbReference>
<evidence type="ECO:0000313" key="3">
    <source>
        <dbReference type="EMBL" id="OYQ37836.1"/>
    </source>
</evidence>
<dbReference type="Gene3D" id="3.30.70.270">
    <property type="match status" value="1"/>
</dbReference>
<dbReference type="EMBL" id="NOXT01000019">
    <property type="protein sequence ID" value="OYQ37836.1"/>
    <property type="molecule type" value="Genomic_DNA"/>
</dbReference>
<dbReference type="Gene3D" id="3.40.50.2300">
    <property type="match status" value="1"/>
</dbReference>
<dbReference type="SUPFAM" id="SSF141868">
    <property type="entry name" value="EAL domain-like"/>
    <property type="match status" value="1"/>
</dbReference>
<feature type="domain" description="EAL" evidence="1">
    <location>
        <begin position="307"/>
        <end position="560"/>
    </location>
</feature>
<evidence type="ECO:0000313" key="4">
    <source>
        <dbReference type="Proteomes" id="UP000216991"/>
    </source>
</evidence>
<dbReference type="GO" id="GO:0071111">
    <property type="term" value="F:cyclic-guanylate-specific phosphodiesterase activity"/>
    <property type="evidence" value="ECO:0007669"/>
    <property type="project" value="InterPro"/>
</dbReference>
<dbReference type="Gene3D" id="3.20.20.450">
    <property type="entry name" value="EAL domain"/>
    <property type="match status" value="1"/>
</dbReference>
<dbReference type="InterPro" id="IPR043128">
    <property type="entry name" value="Rev_trsase/Diguanyl_cyclase"/>
</dbReference>
<dbReference type="Pfam" id="PF00563">
    <property type="entry name" value="EAL"/>
    <property type="match status" value="1"/>
</dbReference>
<dbReference type="Proteomes" id="UP000216991">
    <property type="component" value="Unassembled WGS sequence"/>
</dbReference>
<dbReference type="AlphaFoldDB" id="A0A255Z8Q5"/>
<sequence length="566" mass="58285">MLIISPRYADDLAAMAQAAGLSPRLERAPMAAAARFAAEPARVVVVDARGALPAGLAVAQALGGPVEAQRSAMLVLLSRGDAEAAQAALAAGATSVLVSPFGGEAFANALRLADRHAARLAKVAATPGAPVLAGDTLTGLADSERLVDWLDAAVVAGRPVAVIMLGVARLAQISMLHGRDVADRLLVAIARRLGPLADGPAQRGESRLLGRLSGSDFALAVAGHGGETAMTDLARQLVQAFQRPFAIDDRLINVAGRAGLAMNTASEDGGHGLLREASLALAKARLREPGAVARFSAEAEGALLRRQADLESGLYRAIGDGDIALLFQPQARLETGRIEGVEALVRWDHPVHGRLSAATLLETAASVELAVVLGRHIRARAIAAAAAWTGPLAGLKLSINVTAADLADADFVDTLATDLARAGLSPRRLVLEVTEDAVIDDMDGAAATLALLRRDGVTVALDDFGTGYSSLARLARLPVDVIKLDRSFAQGLVGTDREKLVVTAMISTARRLGLSVVAEGVEDDVQRAAAQAAGCHLVQGYCVAPPLDEISLAALCTNNGNAVGTA</sequence>